<evidence type="ECO:0000313" key="1">
    <source>
        <dbReference type="EMBL" id="GAA4495050.1"/>
    </source>
</evidence>
<accession>A0ABP8PZZ6</accession>
<dbReference type="Proteomes" id="UP001501321">
    <property type="component" value="Unassembled WGS sequence"/>
</dbReference>
<sequence>MEHGIYSYLPAIEIMMCHLGMSFDEACEEMGLSQAERQSLTQLQSECQPD</sequence>
<name>A0ABP8PZZ6_9GAMM</name>
<dbReference type="RefSeq" id="WP_345010233.1">
    <property type="nucleotide sequence ID" value="NZ_BAABFC010000004.1"/>
</dbReference>
<protein>
    <submittedName>
        <fullName evidence="1">Uncharacterized protein</fullName>
    </submittedName>
</protein>
<organism evidence="1 2">
    <name type="scientific">Pseudaeromonas paramecii</name>
    <dbReference type="NCBI Taxonomy" id="2138166"/>
    <lineage>
        <taxon>Bacteria</taxon>
        <taxon>Pseudomonadati</taxon>
        <taxon>Pseudomonadota</taxon>
        <taxon>Gammaproteobacteria</taxon>
        <taxon>Aeromonadales</taxon>
        <taxon>Aeromonadaceae</taxon>
        <taxon>Pseudaeromonas</taxon>
    </lineage>
</organism>
<proteinExistence type="predicted"/>
<reference evidence="2" key="1">
    <citation type="journal article" date="2019" name="Int. J. Syst. Evol. Microbiol.">
        <title>The Global Catalogue of Microorganisms (GCM) 10K type strain sequencing project: providing services to taxonomists for standard genome sequencing and annotation.</title>
        <authorList>
            <consortium name="The Broad Institute Genomics Platform"/>
            <consortium name="The Broad Institute Genome Sequencing Center for Infectious Disease"/>
            <person name="Wu L."/>
            <person name="Ma J."/>
        </authorList>
    </citation>
    <scope>NUCLEOTIDE SEQUENCE [LARGE SCALE GENOMIC DNA]</scope>
    <source>
        <strain evidence="2">JCM 32226</strain>
    </source>
</reference>
<dbReference type="EMBL" id="BAABFC010000004">
    <property type="protein sequence ID" value="GAA4495050.1"/>
    <property type="molecule type" value="Genomic_DNA"/>
</dbReference>
<evidence type="ECO:0000313" key="2">
    <source>
        <dbReference type="Proteomes" id="UP001501321"/>
    </source>
</evidence>
<comment type="caution">
    <text evidence="1">The sequence shown here is derived from an EMBL/GenBank/DDBJ whole genome shotgun (WGS) entry which is preliminary data.</text>
</comment>
<keyword evidence="2" id="KW-1185">Reference proteome</keyword>
<gene>
    <name evidence="1" type="ORF">GCM10023095_07680</name>
</gene>